<protein>
    <submittedName>
        <fullName evidence="1">Uncharacterized protein</fullName>
    </submittedName>
</protein>
<accession>A0AAD4INZ4</accession>
<dbReference type="EMBL" id="SDAM02029569">
    <property type="protein sequence ID" value="KAH6756070.1"/>
    <property type="molecule type" value="Genomic_DNA"/>
</dbReference>
<keyword evidence="2" id="KW-1185">Reference proteome</keyword>
<comment type="caution">
    <text evidence="1">The sequence shown here is derived from an EMBL/GenBank/DDBJ whole genome shotgun (WGS) entry which is preliminary data.</text>
</comment>
<name>A0AAD4INZ4_PERFH</name>
<reference evidence="1 2" key="1">
    <citation type="journal article" date="2021" name="Nat. Commun.">
        <title>Incipient diploidization of the medicinal plant Perilla within 10,000 years.</title>
        <authorList>
            <person name="Zhang Y."/>
            <person name="Shen Q."/>
            <person name="Leng L."/>
            <person name="Zhang D."/>
            <person name="Chen S."/>
            <person name="Shi Y."/>
            <person name="Ning Z."/>
            <person name="Chen S."/>
        </authorList>
    </citation>
    <scope>NUCLEOTIDE SEQUENCE [LARGE SCALE GENOMIC DNA]</scope>
    <source>
        <strain evidence="2">cv. PC099</strain>
    </source>
</reference>
<organism evidence="1 2">
    <name type="scientific">Perilla frutescens var. hirtella</name>
    <name type="common">Perilla citriodora</name>
    <name type="synonym">Perilla setoyensis</name>
    <dbReference type="NCBI Taxonomy" id="608512"/>
    <lineage>
        <taxon>Eukaryota</taxon>
        <taxon>Viridiplantae</taxon>
        <taxon>Streptophyta</taxon>
        <taxon>Embryophyta</taxon>
        <taxon>Tracheophyta</taxon>
        <taxon>Spermatophyta</taxon>
        <taxon>Magnoliopsida</taxon>
        <taxon>eudicotyledons</taxon>
        <taxon>Gunneridae</taxon>
        <taxon>Pentapetalae</taxon>
        <taxon>asterids</taxon>
        <taxon>lamiids</taxon>
        <taxon>Lamiales</taxon>
        <taxon>Lamiaceae</taxon>
        <taxon>Nepetoideae</taxon>
        <taxon>Elsholtzieae</taxon>
        <taxon>Perilla</taxon>
    </lineage>
</organism>
<proteinExistence type="predicted"/>
<dbReference type="Proteomes" id="UP001190926">
    <property type="component" value="Unassembled WGS sequence"/>
</dbReference>
<gene>
    <name evidence="1" type="ORF">C2S53_004989</name>
</gene>
<dbReference type="AlphaFoldDB" id="A0AAD4INZ4"/>
<sequence length="69" mass="7804">MAVQLKIVRSKQICIRADQSIYGSGQISGSDYTSTTTYELQIWCRSPLNLIGSKEMLDSTTYAIRSRLR</sequence>
<evidence type="ECO:0000313" key="2">
    <source>
        <dbReference type="Proteomes" id="UP001190926"/>
    </source>
</evidence>
<evidence type="ECO:0000313" key="1">
    <source>
        <dbReference type="EMBL" id="KAH6756070.1"/>
    </source>
</evidence>